<keyword evidence="2" id="KW-1185">Reference proteome</keyword>
<organism evidence="1 2">
    <name type="scientific">Pedobacter frigidisoli</name>
    <dbReference type="NCBI Taxonomy" id="2530455"/>
    <lineage>
        <taxon>Bacteria</taxon>
        <taxon>Pseudomonadati</taxon>
        <taxon>Bacteroidota</taxon>
        <taxon>Sphingobacteriia</taxon>
        <taxon>Sphingobacteriales</taxon>
        <taxon>Sphingobacteriaceae</taxon>
        <taxon>Pedobacter</taxon>
    </lineage>
</organism>
<dbReference type="EMBL" id="SJSN01000009">
    <property type="protein sequence ID" value="TCD08280.1"/>
    <property type="molecule type" value="Genomic_DNA"/>
</dbReference>
<dbReference type="Proteomes" id="UP000291485">
    <property type="component" value="Unassembled WGS sequence"/>
</dbReference>
<evidence type="ECO:0000313" key="1">
    <source>
        <dbReference type="EMBL" id="TCD08280.1"/>
    </source>
</evidence>
<evidence type="ECO:0000313" key="2">
    <source>
        <dbReference type="Proteomes" id="UP000291485"/>
    </source>
</evidence>
<name>A0A4R0P3R0_9SPHI</name>
<protein>
    <recommendedName>
        <fullName evidence="3">Cold shock protein, CspA family</fullName>
    </recommendedName>
</protein>
<accession>A0A4R0P3R0</accession>
<evidence type="ECO:0008006" key="3">
    <source>
        <dbReference type="Google" id="ProtNLM"/>
    </source>
</evidence>
<dbReference type="AlphaFoldDB" id="A0A4R0P3R0"/>
<dbReference type="RefSeq" id="WP_131559353.1">
    <property type="nucleotide sequence ID" value="NZ_SJSN01000009.1"/>
</dbReference>
<proteinExistence type="predicted"/>
<gene>
    <name evidence="1" type="ORF">EZ449_12805</name>
</gene>
<sequence>MRKGIIISYNRAKRVGYIKDLNGQKIRFYNESKIDLKRNDLVDYSTKINDGVLLAIEIKVIKVNIDDSIVSLTKLKN</sequence>
<reference evidence="1 2" key="1">
    <citation type="submission" date="2019-02" db="EMBL/GenBank/DDBJ databases">
        <title>Pedobacter sp. RP-3-11 sp. nov., isolated from Arctic soil.</title>
        <authorList>
            <person name="Dahal R.H."/>
        </authorList>
    </citation>
    <scope>NUCLEOTIDE SEQUENCE [LARGE SCALE GENOMIC DNA]</scope>
    <source>
        <strain evidence="1 2">RP-3-11</strain>
    </source>
</reference>
<dbReference type="OrthoDB" id="773333at2"/>
<comment type="caution">
    <text evidence="1">The sequence shown here is derived from an EMBL/GenBank/DDBJ whole genome shotgun (WGS) entry which is preliminary data.</text>
</comment>